<proteinExistence type="predicted"/>
<name>A0A1I4NTC4_9PROT</name>
<gene>
    <name evidence="1" type="ORF">SAMN05421863_101643</name>
</gene>
<reference evidence="2" key="1">
    <citation type="submission" date="2016-10" db="EMBL/GenBank/DDBJ databases">
        <authorList>
            <person name="Varghese N."/>
            <person name="Submissions S."/>
        </authorList>
    </citation>
    <scope>NUCLEOTIDE SEQUENCE [LARGE SCALE GENOMIC DNA]</scope>
    <source>
        <strain evidence="2">Nm44</strain>
    </source>
</reference>
<dbReference type="Proteomes" id="UP000183287">
    <property type="component" value="Unassembled WGS sequence"/>
</dbReference>
<dbReference type="EMBL" id="FOUB01000016">
    <property type="protein sequence ID" value="SFM18686.1"/>
    <property type="molecule type" value="Genomic_DNA"/>
</dbReference>
<evidence type="ECO:0000313" key="2">
    <source>
        <dbReference type="Proteomes" id="UP000183287"/>
    </source>
</evidence>
<organism evidence="1 2">
    <name type="scientific">Nitrosomonas communis</name>
    <dbReference type="NCBI Taxonomy" id="44574"/>
    <lineage>
        <taxon>Bacteria</taxon>
        <taxon>Pseudomonadati</taxon>
        <taxon>Pseudomonadota</taxon>
        <taxon>Betaproteobacteria</taxon>
        <taxon>Nitrosomonadales</taxon>
        <taxon>Nitrosomonadaceae</taxon>
        <taxon>Nitrosomonas</taxon>
    </lineage>
</organism>
<evidence type="ECO:0000313" key="1">
    <source>
        <dbReference type="EMBL" id="SFM18686.1"/>
    </source>
</evidence>
<protein>
    <submittedName>
        <fullName evidence="1">Uncharacterized protein</fullName>
    </submittedName>
</protein>
<keyword evidence="2" id="KW-1185">Reference proteome</keyword>
<accession>A0A1I4NTC4</accession>
<dbReference type="AlphaFoldDB" id="A0A1I4NTC4"/>
<sequence>MLIKTLLNKIERFKSFIYDSIGVKLVEGIEALGYL</sequence>